<feature type="compositionally biased region" description="Low complexity" evidence="6">
    <location>
        <begin position="244"/>
        <end position="254"/>
    </location>
</feature>
<dbReference type="PANTHER" id="PTHR24198">
    <property type="entry name" value="ANKYRIN REPEAT AND PROTEIN KINASE DOMAIN-CONTAINING PROTEIN"/>
    <property type="match status" value="1"/>
</dbReference>
<dbReference type="InterPro" id="IPR023175">
    <property type="entry name" value="Vta1/CALS_N_sf"/>
</dbReference>
<gene>
    <name evidence="8" type="ORF">AMON00008_LOCUS38688</name>
</gene>
<evidence type="ECO:0000256" key="6">
    <source>
        <dbReference type="SAM" id="MobiDB-lite"/>
    </source>
</evidence>
<organism evidence="8">
    <name type="scientific">Alexandrium monilatum</name>
    <dbReference type="NCBI Taxonomy" id="311494"/>
    <lineage>
        <taxon>Eukaryota</taxon>
        <taxon>Sar</taxon>
        <taxon>Alveolata</taxon>
        <taxon>Dinophyceae</taxon>
        <taxon>Gonyaulacales</taxon>
        <taxon>Pyrocystaceae</taxon>
        <taxon>Alexandrium</taxon>
    </lineage>
</organism>
<dbReference type="GO" id="GO:0012505">
    <property type="term" value="C:endomembrane system"/>
    <property type="evidence" value="ECO:0007669"/>
    <property type="project" value="UniProtKB-SubCell"/>
</dbReference>
<feature type="repeat" description="ANK" evidence="5">
    <location>
        <begin position="68"/>
        <end position="100"/>
    </location>
</feature>
<dbReference type="Pfam" id="PF12796">
    <property type="entry name" value="Ank_2"/>
    <property type="match status" value="2"/>
</dbReference>
<evidence type="ECO:0000256" key="2">
    <source>
        <dbReference type="ARBA" id="ARBA00022737"/>
    </source>
</evidence>
<feature type="domain" description="Vta1/callose synthase N-terminal" evidence="7">
    <location>
        <begin position="326"/>
        <end position="400"/>
    </location>
</feature>
<accession>A0A7S4RPG8</accession>
<keyword evidence="2" id="KW-0677">Repeat</keyword>
<reference evidence="8" key="1">
    <citation type="submission" date="2021-01" db="EMBL/GenBank/DDBJ databases">
        <authorList>
            <person name="Corre E."/>
            <person name="Pelletier E."/>
            <person name="Niang G."/>
            <person name="Scheremetjew M."/>
            <person name="Finn R."/>
            <person name="Kale V."/>
            <person name="Holt S."/>
            <person name="Cochrane G."/>
            <person name="Meng A."/>
            <person name="Brown T."/>
            <person name="Cohen L."/>
        </authorList>
    </citation>
    <scope>NUCLEOTIDE SEQUENCE</scope>
    <source>
        <strain evidence="8">CCMP3105</strain>
    </source>
</reference>
<dbReference type="InterPro" id="IPR036770">
    <property type="entry name" value="Ankyrin_rpt-contain_sf"/>
</dbReference>
<dbReference type="AlphaFoldDB" id="A0A7S4RPG8"/>
<keyword evidence="3 5" id="KW-0040">ANK repeat</keyword>
<keyword evidence="4" id="KW-0472">Membrane</keyword>
<comment type="subcellular location">
    <subcellularLocation>
        <location evidence="1">Endomembrane system</location>
    </subcellularLocation>
</comment>
<dbReference type="SUPFAM" id="SSF48403">
    <property type="entry name" value="Ankyrin repeat"/>
    <property type="match status" value="1"/>
</dbReference>
<protein>
    <recommendedName>
        <fullName evidence="7">Vta1/callose synthase N-terminal domain-containing protein</fullName>
    </recommendedName>
</protein>
<dbReference type="PROSITE" id="PS50088">
    <property type="entry name" value="ANK_REPEAT"/>
    <property type="match status" value="4"/>
</dbReference>
<dbReference type="PANTHER" id="PTHR24198:SF165">
    <property type="entry name" value="ANKYRIN REPEAT-CONTAINING PROTEIN-RELATED"/>
    <property type="match status" value="1"/>
</dbReference>
<dbReference type="InterPro" id="IPR039431">
    <property type="entry name" value="Vta1/CALS_N"/>
</dbReference>
<dbReference type="Gene3D" id="1.25.40.270">
    <property type="entry name" value="Vacuolar protein sorting-associated protein vta1"/>
    <property type="match status" value="1"/>
</dbReference>
<dbReference type="EMBL" id="HBNR01055090">
    <property type="protein sequence ID" value="CAE4621278.1"/>
    <property type="molecule type" value="Transcribed_RNA"/>
</dbReference>
<feature type="repeat" description="ANK" evidence="5">
    <location>
        <begin position="35"/>
        <end position="67"/>
    </location>
</feature>
<dbReference type="Pfam" id="PF04652">
    <property type="entry name" value="Vta1"/>
    <property type="match status" value="1"/>
</dbReference>
<dbReference type="SMART" id="SM00248">
    <property type="entry name" value="ANK"/>
    <property type="match status" value="6"/>
</dbReference>
<proteinExistence type="predicted"/>
<evidence type="ECO:0000256" key="3">
    <source>
        <dbReference type="ARBA" id="ARBA00023043"/>
    </source>
</evidence>
<feature type="repeat" description="ANK" evidence="5">
    <location>
        <begin position="101"/>
        <end position="133"/>
    </location>
</feature>
<feature type="compositionally biased region" description="Low complexity" evidence="6">
    <location>
        <begin position="273"/>
        <end position="291"/>
    </location>
</feature>
<evidence type="ECO:0000256" key="4">
    <source>
        <dbReference type="ARBA" id="ARBA00023136"/>
    </source>
</evidence>
<evidence type="ECO:0000256" key="5">
    <source>
        <dbReference type="PROSITE-ProRule" id="PRU00023"/>
    </source>
</evidence>
<dbReference type="InterPro" id="IPR002110">
    <property type="entry name" value="Ankyrin_rpt"/>
</dbReference>
<evidence type="ECO:0000313" key="8">
    <source>
        <dbReference type="EMBL" id="CAE4621278.1"/>
    </source>
</evidence>
<evidence type="ECO:0000259" key="7">
    <source>
        <dbReference type="Pfam" id="PF04652"/>
    </source>
</evidence>
<feature type="region of interest" description="Disordered" evidence="6">
    <location>
        <begin position="243"/>
        <end position="312"/>
    </location>
</feature>
<dbReference type="PROSITE" id="PS50297">
    <property type="entry name" value="ANK_REP_REGION"/>
    <property type="match status" value="4"/>
</dbReference>
<feature type="repeat" description="ANK" evidence="5">
    <location>
        <begin position="134"/>
        <end position="166"/>
    </location>
</feature>
<sequence length="449" mass="46698">MAANAQLILAAASGRLEDVKELLEARAGPDSQTLSGATPLYIASRQGHADVVEVLLRLGAHPAAAMQDGSAPLFIAAWHGHLDTVRALLCGDAEVNQVTSTGATPLFAAAMSGHSEIAEELLRREVRIDQATQEGVTPLMAASAAGHVDVVHSLLRVEAGLQADAEHLRADRETAISVAMRNGHEDIAHVLRAVLVAGSLGHLACAACARHWRRPASRFDWAAIEAAERTVFVELARAAHRCGPGRPAAPSGAAVKGNKVAPSGRGGGESSGREGSSCSGGSSSSGTSISGNAPVAAATENGGASESFQEHQGAVGDAAGAAAVATPYLGRADALEERQPVVAYYCRVFAAGRLLSAMKRGGWSQANESTLASTLDKVERAQPLLSLARGREEIESFVLASMRLAEGDGAATAFRDVSLLLDVLEWFFGTLTPDWEVVAEYARRRAAEV</sequence>
<name>A0A7S4RPG8_9DINO</name>
<evidence type="ECO:0000256" key="1">
    <source>
        <dbReference type="ARBA" id="ARBA00004308"/>
    </source>
</evidence>
<dbReference type="Gene3D" id="1.25.40.20">
    <property type="entry name" value="Ankyrin repeat-containing domain"/>
    <property type="match status" value="3"/>
</dbReference>